<evidence type="ECO:0000256" key="2">
    <source>
        <dbReference type="SAM" id="SignalP"/>
    </source>
</evidence>
<sequence length="722" mass="77930">MSAYCILSSFCLLALAPLIVFFSMADEPFKDALQKFGAAAWNSKTEMMLSASTKDATLKSEADALVDSLLTNDLAYTEWLTAEKVCPHVNNRFDSIIHPPHAHWVGKNIAVDGWSWHEVQGKARAIERPPGAAAKQDLDKVQATISSCGGTLGDIKPHGLRAFTVSCSHTMAWIWAVESGASPTADSVEYAINGKLSKDRLCELSPSMSQPFEKGLPFVIVRHEVASACPMIAAFLQEAGNVGNRIRKDPSIMQVLFQLHARAVTNTKLQGKPNWDATLVLFKDLPFAKMPSWIFMRLKACQSAPENFVVKGECKLFNRVDTRAMTGNLMPHITEAVARYTKGRDWLVSLGVDEGAIAKHSGEFAVKLVMHVCSKRSKSRKQFKSIEEICDDFVRCVADAVKDPKVKAPWQSESSDSGKSGAAFREFSGNAFDPSSLAAMGFVPEVRATTSSRKGETCKLDSVGAECVLVLVNDSGRIPVKLKVSAADVADSWSTITQPEHKVVVQTKDLQSPHGHSDSLAECTKAVARLALEKAFIEHQSVAYNGGGDAGFEVQLKPQRSVFTKSAYAKGKLVLVPFSTSVSALSKDGPNGSVCLGCPRDASGKVQAFVSQRCDYAHGETVSGCHSKEVVPFVAPFWCVKPEGDSASANMQVSHIRILVGAGSSLSDGGDAFVDVPVFTNKSSLKAGDELRVFDQDRAALSKAKTKKRGVDASGGTAKRHR</sequence>
<keyword evidence="2" id="KW-0732">Signal</keyword>
<gene>
    <name evidence="3" type="ORF">PCOR1329_LOCUS22300</name>
</gene>
<feature type="region of interest" description="Disordered" evidence="1">
    <location>
        <begin position="702"/>
        <end position="722"/>
    </location>
</feature>
<dbReference type="Proteomes" id="UP001189429">
    <property type="component" value="Unassembled WGS sequence"/>
</dbReference>
<dbReference type="EMBL" id="CAUYUJ010007437">
    <property type="protein sequence ID" value="CAK0820741.1"/>
    <property type="molecule type" value="Genomic_DNA"/>
</dbReference>
<comment type="caution">
    <text evidence="3">The sequence shown here is derived from an EMBL/GenBank/DDBJ whole genome shotgun (WGS) entry which is preliminary data.</text>
</comment>
<feature type="signal peptide" evidence="2">
    <location>
        <begin position="1"/>
        <end position="25"/>
    </location>
</feature>
<evidence type="ECO:0000313" key="4">
    <source>
        <dbReference type="Proteomes" id="UP001189429"/>
    </source>
</evidence>
<protein>
    <recommendedName>
        <fullName evidence="5">FACT complex subunit</fullName>
    </recommendedName>
</protein>
<evidence type="ECO:0008006" key="5">
    <source>
        <dbReference type="Google" id="ProtNLM"/>
    </source>
</evidence>
<keyword evidence="4" id="KW-1185">Reference proteome</keyword>
<proteinExistence type="predicted"/>
<evidence type="ECO:0000313" key="3">
    <source>
        <dbReference type="EMBL" id="CAK0820741.1"/>
    </source>
</evidence>
<name>A0ABN9RNH2_9DINO</name>
<feature type="chain" id="PRO_5045194458" description="FACT complex subunit" evidence="2">
    <location>
        <begin position="26"/>
        <end position="722"/>
    </location>
</feature>
<reference evidence="3" key="1">
    <citation type="submission" date="2023-10" db="EMBL/GenBank/DDBJ databases">
        <authorList>
            <person name="Chen Y."/>
            <person name="Shah S."/>
            <person name="Dougan E. K."/>
            <person name="Thang M."/>
            <person name="Chan C."/>
        </authorList>
    </citation>
    <scope>NUCLEOTIDE SEQUENCE [LARGE SCALE GENOMIC DNA]</scope>
</reference>
<accession>A0ABN9RNH2</accession>
<evidence type="ECO:0000256" key="1">
    <source>
        <dbReference type="SAM" id="MobiDB-lite"/>
    </source>
</evidence>
<organism evidence="3 4">
    <name type="scientific">Prorocentrum cordatum</name>
    <dbReference type="NCBI Taxonomy" id="2364126"/>
    <lineage>
        <taxon>Eukaryota</taxon>
        <taxon>Sar</taxon>
        <taxon>Alveolata</taxon>
        <taxon>Dinophyceae</taxon>
        <taxon>Prorocentrales</taxon>
        <taxon>Prorocentraceae</taxon>
        <taxon>Prorocentrum</taxon>
    </lineage>
</organism>